<dbReference type="RefSeq" id="WP_261428505.1">
    <property type="nucleotide sequence ID" value="NZ_CP072829.1"/>
</dbReference>
<accession>A0A9E6MQE2</accession>
<feature type="compositionally biased region" description="Low complexity" evidence="1">
    <location>
        <begin position="561"/>
        <end position="572"/>
    </location>
</feature>
<evidence type="ECO:0000313" key="3">
    <source>
        <dbReference type="EMBL" id="QTU84034.1"/>
    </source>
</evidence>
<proteinExistence type="predicted"/>
<feature type="transmembrane region" description="Helical" evidence="2">
    <location>
        <begin position="116"/>
        <end position="138"/>
    </location>
</feature>
<feature type="compositionally biased region" description="Acidic residues" evidence="1">
    <location>
        <begin position="532"/>
        <end position="541"/>
    </location>
</feature>
<gene>
    <name evidence="3" type="ORF">J7S26_06625</name>
</gene>
<protein>
    <submittedName>
        <fullName evidence="3">Tat pathway signal protein</fullName>
    </submittedName>
</protein>
<dbReference type="EMBL" id="CP072829">
    <property type="protein sequence ID" value="QTU84034.1"/>
    <property type="molecule type" value="Genomic_DNA"/>
</dbReference>
<dbReference type="Proteomes" id="UP000671910">
    <property type="component" value="Chromosome"/>
</dbReference>
<keyword evidence="2" id="KW-0472">Membrane</keyword>
<dbReference type="KEGG" id="ebz:J7S26_06625"/>
<organism evidence="3 4">
    <name type="scientific">Xiamenia xianingshaonis</name>
    <dbReference type="NCBI Taxonomy" id="2682776"/>
    <lineage>
        <taxon>Bacteria</taxon>
        <taxon>Bacillati</taxon>
        <taxon>Actinomycetota</taxon>
        <taxon>Coriobacteriia</taxon>
        <taxon>Eggerthellales</taxon>
        <taxon>Eggerthellaceae</taxon>
        <taxon>Xiamenia</taxon>
    </lineage>
</organism>
<keyword evidence="2" id="KW-1133">Transmembrane helix</keyword>
<feature type="compositionally biased region" description="Low complexity" evidence="1">
    <location>
        <begin position="7"/>
        <end position="18"/>
    </location>
</feature>
<keyword evidence="2" id="KW-0812">Transmembrane</keyword>
<evidence type="ECO:0000256" key="2">
    <source>
        <dbReference type="SAM" id="Phobius"/>
    </source>
</evidence>
<sequence>MTKSNTRPSSSSRASSSARGRHGRQARSRTSAPLYAGSPKTQGPHGGHVGNIAGLGGIGVSHAKAEDAHTLFNVAGLVAADSPRRRGGASGNTGDIGTTGPVSPTSRTQPIVSRRAFLAGAVGAGAVAVVAAGGMFLADRASKQAGDNVATLQVPDTAVAPTSGMTMLDDYRERMEVVGDWELPYGSLVWATDDEVAACLVPAEGASPLTKAVLLALGSGETTEVLGGAVGQDEGYEIYDVRATTAGVVWVEADILDGVWRVYGAPLDAASFALGEPALLDEGETALWETPTIGIVSDQAFWQVLPQPDGDASTEDSLLKVHRFGDAGSQVWYRSHGRMATPPYSCEDAVVITPRVDASGIYYQLVRIDSNSGDVTDTLTLPGSMKPLEAGYGATGFAFSFDAWYDYGGGIANIGTYTPTTNPNGSTDAYSQASWVCFDRSPTAPPAWCGDYFMVKGRSNVVGVDIGAGQTFALPVEDGADTYGEYLATTGRRNTTVTYANVNYTPLSGETVKRCKVKVWQPVVGGAAAADQDAEGSEPAEDANGASGAEDGGTGNGGQDDGSSTGAGSQDAEGGGSNGGGAEA</sequence>
<feature type="compositionally biased region" description="Gly residues" evidence="1">
    <location>
        <begin position="573"/>
        <end position="584"/>
    </location>
</feature>
<feature type="compositionally biased region" description="Gly residues" evidence="1">
    <location>
        <begin position="550"/>
        <end position="560"/>
    </location>
</feature>
<feature type="region of interest" description="Disordered" evidence="1">
    <location>
        <begin position="529"/>
        <end position="584"/>
    </location>
</feature>
<name>A0A9E6MQE2_9ACTN</name>
<feature type="compositionally biased region" description="Polar residues" evidence="1">
    <location>
        <begin position="92"/>
        <end position="108"/>
    </location>
</feature>
<reference evidence="3" key="1">
    <citation type="submission" date="2021-04" db="EMBL/GenBank/DDBJ databases">
        <title>Novel species in family Eggerthellaceae.</title>
        <authorList>
            <person name="Zhang G."/>
        </authorList>
    </citation>
    <scope>NUCLEOTIDE SEQUENCE</scope>
    <source>
        <strain evidence="3">Zg-886</strain>
    </source>
</reference>
<feature type="region of interest" description="Disordered" evidence="1">
    <location>
        <begin position="1"/>
        <end position="50"/>
    </location>
</feature>
<feature type="region of interest" description="Disordered" evidence="1">
    <location>
        <begin position="82"/>
        <end position="108"/>
    </location>
</feature>
<evidence type="ECO:0000256" key="1">
    <source>
        <dbReference type="SAM" id="MobiDB-lite"/>
    </source>
</evidence>
<dbReference type="AlphaFoldDB" id="A0A9E6MQE2"/>
<evidence type="ECO:0000313" key="4">
    <source>
        <dbReference type="Proteomes" id="UP000671910"/>
    </source>
</evidence>